<dbReference type="EMBL" id="CP023445">
    <property type="protein sequence ID" value="ATE57586.1"/>
    <property type="molecule type" value="Genomic_DNA"/>
</dbReference>
<keyword evidence="3" id="KW-1133">Transmembrane helix</keyword>
<dbReference type="KEGG" id="apre:CNX65_33300"/>
<proteinExistence type="predicted"/>
<feature type="region of interest" description="Disordered" evidence="2">
    <location>
        <begin position="17"/>
        <end position="87"/>
    </location>
</feature>
<feature type="coiled-coil region" evidence="1">
    <location>
        <begin position="199"/>
        <end position="226"/>
    </location>
</feature>
<keyword evidence="3" id="KW-0812">Transmembrane</keyword>
<keyword evidence="1" id="KW-0175">Coiled coil</keyword>
<feature type="domain" description="DUF4349" evidence="4">
    <location>
        <begin position="86"/>
        <end position="291"/>
    </location>
</feature>
<accession>A0A290ZEY9</accession>
<dbReference type="Pfam" id="PF14257">
    <property type="entry name" value="DUF4349"/>
    <property type="match status" value="1"/>
</dbReference>
<dbReference type="AlphaFoldDB" id="A0A290ZEY9"/>
<evidence type="ECO:0000313" key="6">
    <source>
        <dbReference type="Proteomes" id="UP000218505"/>
    </source>
</evidence>
<dbReference type="InterPro" id="IPR025645">
    <property type="entry name" value="DUF4349"/>
</dbReference>
<dbReference type="Proteomes" id="UP000218505">
    <property type="component" value="Chromosome"/>
</dbReference>
<gene>
    <name evidence="5" type="ORF">CNX65_33300</name>
</gene>
<organism evidence="5 6">
    <name type="scientific">Actinosynnema pretiosum</name>
    <dbReference type="NCBI Taxonomy" id="42197"/>
    <lineage>
        <taxon>Bacteria</taxon>
        <taxon>Bacillati</taxon>
        <taxon>Actinomycetota</taxon>
        <taxon>Actinomycetes</taxon>
        <taxon>Pseudonocardiales</taxon>
        <taxon>Pseudonocardiaceae</taxon>
        <taxon>Actinosynnema</taxon>
    </lineage>
</organism>
<sequence>MVVGVVALGLLAGCSGGGTPAMAPARVAPDEGGAQGIAPQRDPARQDPAQQDPARQDSARQDSARQDSAGSGQQAPEQPGEVLSGRDLVRTADVDLVSGDVDGVVARVKAAAGERGGFVASESSTGQRGTAVVRVPGERFEDFLGALGGLDGASVERREVRTEDVTEQVVDVQARLTAQRASVERIRALLDRAGSTAEIAQIEGELTRRQAELESLQGRLESLKGRVALSTVTVVVRTEPGKAAPDDGPPGFLDALRGGWDALVVALAFVLAALGAALPFLVVLAIPVTALVALRRRRERGLRAVARGSGQVAGGGRVDPEAGSGASAGDLPEDREGQAAEQAQVPPKE</sequence>
<reference evidence="5" key="1">
    <citation type="submission" date="2017-09" db="EMBL/GenBank/DDBJ databases">
        <title>Complete Genome Sequence of ansamitocin-producing Bacterium Actinosynnema pretiosum X47.</title>
        <authorList>
            <person name="Cao G."/>
            <person name="Zong G."/>
            <person name="Zhong C."/>
            <person name="Fu J."/>
        </authorList>
    </citation>
    <scope>NUCLEOTIDE SEQUENCE [LARGE SCALE GENOMIC DNA]</scope>
    <source>
        <strain evidence="5">X47</strain>
    </source>
</reference>
<feature type="compositionally biased region" description="Basic and acidic residues" evidence="2">
    <location>
        <begin position="54"/>
        <end position="65"/>
    </location>
</feature>
<evidence type="ECO:0000259" key="4">
    <source>
        <dbReference type="Pfam" id="PF14257"/>
    </source>
</evidence>
<evidence type="ECO:0000256" key="2">
    <source>
        <dbReference type="SAM" id="MobiDB-lite"/>
    </source>
</evidence>
<protein>
    <recommendedName>
        <fullName evidence="4">DUF4349 domain-containing protein</fullName>
    </recommendedName>
</protein>
<feature type="compositionally biased region" description="Low complexity" evidence="2">
    <location>
        <begin position="38"/>
        <end position="53"/>
    </location>
</feature>
<feature type="transmembrane region" description="Helical" evidence="3">
    <location>
        <begin position="263"/>
        <end position="294"/>
    </location>
</feature>
<feature type="region of interest" description="Disordered" evidence="2">
    <location>
        <begin position="309"/>
        <end position="349"/>
    </location>
</feature>
<keyword evidence="6" id="KW-1185">Reference proteome</keyword>
<feature type="compositionally biased region" description="Polar residues" evidence="2">
    <location>
        <begin position="66"/>
        <end position="76"/>
    </location>
</feature>
<evidence type="ECO:0000256" key="1">
    <source>
        <dbReference type="SAM" id="Coils"/>
    </source>
</evidence>
<keyword evidence="3" id="KW-0472">Membrane</keyword>
<evidence type="ECO:0000256" key="3">
    <source>
        <dbReference type="SAM" id="Phobius"/>
    </source>
</evidence>
<evidence type="ECO:0000313" key="5">
    <source>
        <dbReference type="EMBL" id="ATE57586.1"/>
    </source>
</evidence>
<name>A0A290ZEY9_9PSEU</name>